<protein>
    <recommendedName>
        <fullName evidence="2">Peptidase S1 domain-containing protein</fullName>
    </recommendedName>
</protein>
<evidence type="ECO:0000313" key="4">
    <source>
        <dbReference type="Proteomes" id="UP001066276"/>
    </source>
</evidence>
<reference evidence="3" key="1">
    <citation type="journal article" date="2022" name="bioRxiv">
        <title>Sequencing and chromosome-scale assembly of the giantPleurodeles waltlgenome.</title>
        <authorList>
            <person name="Brown T."/>
            <person name="Elewa A."/>
            <person name="Iarovenko S."/>
            <person name="Subramanian E."/>
            <person name="Araus A.J."/>
            <person name="Petzold A."/>
            <person name="Susuki M."/>
            <person name="Suzuki K.-i.T."/>
            <person name="Hayashi T."/>
            <person name="Toyoda A."/>
            <person name="Oliveira C."/>
            <person name="Osipova E."/>
            <person name="Leigh N.D."/>
            <person name="Simon A."/>
            <person name="Yun M.H."/>
        </authorList>
    </citation>
    <scope>NUCLEOTIDE SEQUENCE</scope>
    <source>
        <strain evidence="3">20211129_DDA</strain>
        <tissue evidence="3">Liver</tissue>
    </source>
</reference>
<feature type="domain" description="Peptidase S1" evidence="2">
    <location>
        <begin position="10"/>
        <end position="55"/>
    </location>
</feature>
<dbReference type="AlphaFoldDB" id="A0AAV7PCF3"/>
<dbReference type="PROSITE" id="PS50240">
    <property type="entry name" value="TRYPSIN_DOM"/>
    <property type="match status" value="1"/>
</dbReference>
<keyword evidence="4" id="KW-1185">Reference proteome</keyword>
<dbReference type="GO" id="GO:0004252">
    <property type="term" value="F:serine-type endopeptidase activity"/>
    <property type="evidence" value="ECO:0007669"/>
    <property type="project" value="InterPro"/>
</dbReference>
<dbReference type="PROSITE" id="PS00134">
    <property type="entry name" value="TRYPSIN_HIS"/>
    <property type="match status" value="1"/>
</dbReference>
<name>A0AAV7PCF3_PLEWA</name>
<dbReference type="InterPro" id="IPR009003">
    <property type="entry name" value="Peptidase_S1_PA"/>
</dbReference>
<dbReference type="Gene3D" id="2.40.10.10">
    <property type="entry name" value="Trypsin-like serine proteases"/>
    <property type="match status" value="1"/>
</dbReference>
<dbReference type="InterPro" id="IPR043504">
    <property type="entry name" value="Peptidase_S1_PA_chymotrypsin"/>
</dbReference>
<dbReference type="PANTHER" id="PTHR24253:SF176">
    <property type="entry name" value="CORIN, ISOFORM B"/>
    <property type="match status" value="1"/>
</dbReference>
<dbReference type="PANTHER" id="PTHR24253">
    <property type="entry name" value="TRANSMEMBRANE PROTEASE SERINE"/>
    <property type="match status" value="1"/>
</dbReference>
<evidence type="ECO:0000313" key="3">
    <source>
        <dbReference type="EMBL" id="KAJ1125850.1"/>
    </source>
</evidence>
<evidence type="ECO:0000259" key="2">
    <source>
        <dbReference type="PROSITE" id="PS50240"/>
    </source>
</evidence>
<sequence length="55" mass="5913">CGKPVVSDRIVGGQDAVNGAWPWQVSVQVYGQHICGGTLITHKWVVSAAHCYYGL</sequence>
<dbReference type="InterPro" id="IPR001254">
    <property type="entry name" value="Trypsin_dom"/>
</dbReference>
<comment type="caution">
    <text evidence="3">The sequence shown here is derived from an EMBL/GenBank/DDBJ whole genome shotgun (WGS) entry which is preliminary data.</text>
</comment>
<feature type="non-terminal residue" evidence="3">
    <location>
        <position position="55"/>
    </location>
</feature>
<dbReference type="GO" id="GO:0006508">
    <property type="term" value="P:proteolysis"/>
    <property type="evidence" value="ECO:0007669"/>
    <property type="project" value="InterPro"/>
</dbReference>
<accession>A0AAV7PCF3</accession>
<feature type="non-terminal residue" evidence="3">
    <location>
        <position position="1"/>
    </location>
</feature>
<dbReference type="EMBL" id="JANPWB010000011">
    <property type="protein sequence ID" value="KAJ1125850.1"/>
    <property type="molecule type" value="Genomic_DNA"/>
</dbReference>
<dbReference type="Pfam" id="PF00089">
    <property type="entry name" value="Trypsin"/>
    <property type="match status" value="1"/>
</dbReference>
<keyword evidence="1" id="KW-1015">Disulfide bond</keyword>
<evidence type="ECO:0000256" key="1">
    <source>
        <dbReference type="ARBA" id="ARBA00023157"/>
    </source>
</evidence>
<dbReference type="Proteomes" id="UP001066276">
    <property type="component" value="Chromosome 7"/>
</dbReference>
<proteinExistence type="predicted"/>
<gene>
    <name evidence="3" type="ORF">NDU88_004267</name>
</gene>
<organism evidence="3 4">
    <name type="scientific">Pleurodeles waltl</name>
    <name type="common">Iberian ribbed newt</name>
    <dbReference type="NCBI Taxonomy" id="8319"/>
    <lineage>
        <taxon>Eukaryota</taxon>
        <taxon>Metazoa</taxon>
        <taxon>Chordata</taxon>
        <taxon>Craniata</taxon>
        <taxon>Vertebrata</taxon>
        <taxon>Euteleostomi</taxon>
        <taxon>Amphibia</taxon>
        <taxon>Batrachia</taxon>
        <taxon>Caudata</taxon>
        <taxon>Salamandroidea</taxon>
        <taxon>Salamandridae</taxon>
        <taxon>Pleurodelinae</taxon>
        <taxon>Pleurodeles</taxon>
    </lineage>
</organism>
<dbReference type="SUPFAM" id="SSF50494">
    <property type="entry name" value="Trypsin-like serine proteases"/>
    <property type="match status" value="1"/>
</dbReference>
<dbReference type="InterPro" id="IPR018114">
    <property type="entry name" value="TRYPSIN_HIS"/>
</dbReference>